<evidence type="ECO:0000313" key="2">
    <source>
        <dbReference type="Proteomes" id="UP000184497"/>
    </source>
</evidence>
<evidence type="ECO:0000313" key="1">
    <source>
        <dbReference type="EMBL" id="SHK60024.1"/>
    </source>
</evidence>
<sequence>MCSILGLSPAAFAATVDSVNEDNLSVPPVEGKTLVYTDTEGTASFGWIDPVNDFGNVGLGIAVYNEPFTAQNTYDFAGCIMAQPDRQLQAAPNNLNCQAPPDSGKRFKLKTTETNAPIDLVLDVSADDSDKLYRVIGKFSNLTDGTNSVDGDLNAFRFETGFGVGNAFTPSSADDGLSFGFADATTKLTIGDLGKSPGGLFGGSKVEGLPFFSTTVSAFVESVATSLDQDTTETDGAMPAPYANLFGDWRTLSAVPTGWFIDHDGNPANDSILLAWDNGTADTVEESGWQTFKKVFSPIVLVDTNGDDTPDTLADRWDPNSINFDPALAVDVLPLVDTLGEEDPDNNVPDAISLEQSTAAALYDGTFNVLIDGKAVTIDLFDQWVNKPVTVIDSTNSSLYATWFPDEGEDGLYQLASDSSWITLDEMNSLINNNADLERVAGYVQGPVEDLANVNINTTISVADTSSWPTCTSDGVDTNCTFTLRVTGLNDVVDVPEIPITPVEEEPTDPEVTASSSGGGTIFGCSAGAPGSPFDPVLPGMVLMALGGLWARKRLSNT</sequence>
<dbReference type="Proteomes" id="UP000184497">
    <property type="component" value="Unassembled WGS sequence"/>
</dbReference>
<dbReference type="NCBIfam" id="NF033657">
    <property type="entry name" value="choice_anch_F"/>
    <property type="match status" value="1"/>
</dbReference>
<dbReference type="AlphaFoldDB" id="A0A1M6TSX1"/>
<dbReference type="EMBL" id="FRAQ01000002">
    <property type="protein sequence ID" value="SHK60024.1"/>
    <property type="molecule type" value="Genomic_DNA"/>
</dbReference>
<organism evidence="1 2">
    <name type="scientific">Marinobacter antarcticus</name>
    <dbReference type="NCBI Taxonomy" id="564117"/>
    <lineage>
        <taxon>Bacteria</taxon>
        <taxon>Pseudomonadati</taxon>
        <taxon>Pseudomonadota</taxon>
        <taxon>Gammaproteobacteria</taxon>
        <taxon>Pseudomonadales</taxon>
        <taxon>Marinobacteraceae</taxon>
        <taxon>Marinobacter</taxon>
    </lineage>
</organism>
<reference evidence="2" key="1">
    <citation type="submission" date="2016-11" db="EMBL/GenBank/DDBJ databases">
        <authorList>
            <person name="Varghese N."/>
            <person name="Submissions S."/>
        </authorList>
    </citation>
    <scope>NUCLEOTIDE SEQUENCE [LARGE SCALE GENOMIC DNA]</scope>
    <source>
        <strain evidence="2">CGMCC 1.10835</strain>
    </source>
</reference>
<name>A0A1M6TSX1_9GAMM</name>
<proteinExistence type="predicted"/>
<gene>
    <name evidence="1" type="ORF">SAMN05216369_2397</name>
</gene>
<dbReference type="STRING" id="564117.SAMN05216369_2397"/>
<keyword evidence="2" id="KW-1185">Reference proteome</keyword>
<protein>
    <submittedName>
        <fullName evidence="1">Uncharacterized protein</fullName>
    </submittedName>
</protein>
<dbReference type="NCBIfam" id="NF033191">
    <property type="entry name" value="JDVT-CTERM"/>
    <property type="match status" value="1"/>
</dbReference>
<accession>A0A1M6TSX1</accession>